<sequence length="249" mass="28149">MAKDARVFSEHRQLKREAKCTVVQMLKAGAKPSMIYEAIRDKDGEPTVTRRDISNLGARLYLSKENASMEALILGMEKRGYTYQINTDGCVKHLFFCHSNAIKSARRFSEVILINATYKMNVYKLPFVNIVGISNLGINQLQTFGIAGAWISDESEKSYIWVAEMLASIIFFDVIPLVFITDNDAGLSKNLRRHFVNDSFDEIIKIVDCLIHSNDYEAFNLAVASYKKLALLSSNASEVVKYLNRKVLT</sequence>
<dbReference type="EMBL" id="WTPW01000255">
    <property type="protein sequence ID" value="KAF0529911.1"/>
    <property type="molecule type" value="Genomic_DNA"/>
</dbReference>
<evidence type="ECO:0000256" key="1">
    <source>
        <dbReference type="SAM" id="Phobius"/>
    </source>
</evidence>
<evidence type="ECO:0000313" key="4">
    <source>
        <dbReference type="Proteomes" id="UP000439903"/>
    </source>
</evidence>
<dbReference type="PANTHER" id="PTHR47718">
    <property type="entry name" value="OS01G0519700 PROTEIN"/>
    <property type="match status" value="1"/>
</dbReference>
<dbReference type="InterPro" id="IPR018289">
    <property type="entry name" value="MULE_transposase_dom"/>
</dbReference>
<dbReference type="PANTHER" id="PTHR47718:SF3">
    <property type="entry name" value="PROTEIN FAR1-RELATED SEQUENCE 5-LIKE"/>
    <property type="match status" value="1"/>
</dbReference>
<dbReference type="OrthoDB" id="2422867at2759"/>
<feature type="transmembrane region" description="Helical" evidence="1">
    <location>
        <begin position="127"/>
        <end position="152"/>
    </location>
</feature>
<feature type="transmembrane region" description="Helical" evidence="1">
    <location>
        <begin position="158"/>
        <end position="180"/>
    </location>
</feature>
<proteinExistence type="predicted"/>
<keyword evidence="4" id="KW-1185">Reference proteome</keyword>
<keyword evidence="1" id="KW-1133">Transmembrane helix</keyword>
<organism evidence="3 4">
    <name type="scientific">Gigaspora margarita</name>
    <dbReference type="NCBI Taxonomy" id="4874"/>
    <lineage>
        <taxon>Eukaryota</taxon>
        <taxon>Fungi</taxon>
        <taxon>Fungi incertae sedis</taxon>
        <taxon>Mucoromycota</taxon>
        <taxon>Glomeromycotina</taxon>
        <taxon>Glomeromycetes</taxon>
        <taxon>Diversisporales</taxon>
        <taxon>Gigasporaceae</taxon>
        <taxon>Gigaspora</taxon>
    </lineage>
</organism>
<gene>
    <name evidence="3" type="ORF">F8M41_012526</name>
</gene>
<evidence type="ECO:0000313" key="3">
    <source>
        <dbReference type="EMBL" id="KAF0529911.1"/>
    </source>
</evidence>
<name>A0A8H4ASY9_GIGMA</name>
<evidence type="ECO:0000259" key="2">
    <source>
        <dbReference type="Pfam" id="PF10551"/>
    </source>
</evidence>
<dbReference type="AlphaFoldDB" id="A0A8H4ASY9"/>
<accession>A0A8H4ASY9</accession>
<keyword evidence="1" id="KW-0812">Transmembrane</keyword>
<feature type="domain" description="MULE transposase" evidence="2">
    <location>
        <begin position="111"/>
        <end position="197"/>
    </location>
</feature>
<dbReference type="Pfam" id="PF10551">
    <property type="entry name" value="MULE"/>
    <property type="match status" value="1"/>
</dbReference>
<keyword evidence="1" id="KW-0472">Membrane</keyword>
<reference evidence="3 4" key="1">
    <citation type="journal article" date="2019" name="Environ. Microbiol.">
        <title>At the nexus of three kingdoms: the genome of the mycorrhizal fungus Gigaspora margarita provides insights into plant, endobacterial and fungal interactions.</title>
        <authorList>
            <person name="Venice F."/>
            <person name="Ghignone S."/>
            <person name="Salvioli di Fossalunga A."/>
            <person name="Amselem J."/>
            <person name="Novero M."/>
            <person name="Xianan X."/>
            <person name="Sedzielewska Toro K."/>
            <person name="Morin E."/>
            <person name="Lipzen A."/>
            <person name="Grigoriev I.V."/>
            <person name="Henrissat B."/>
            <person name="Martin F.M."/>
            <person name="Bonfante P."/>
        </authorList>
    </citation>
    <scope>NUCLEOTIDE SEQUENCE [LARGE SCALE GENOMIC DNA]</scope>
    <source>
        <strain evidence="3 4">BEG34</strain>
    </source>
</reference>
<protein>
    <submittedName>
        <fullName evidence="3">Protein FAR-RED ELONGATED HYPOCOTYL 3-like</fullName>
    </submittedName>
</protein>
<comment type="caution">
    <text evidence="3">The sequence shown here is derived from an EMBL/GenBank/DDBJ whole genome shotgun (WGS) entry which is preliminary data.</text>
</comment>
<dbReference type="Proteomes" id="UP000439903">
    <property type="component" value="Unassembled WGS sequence"/>
</dbReference>